<dbReference type="Proteomes" id="UP000319817">
    <property type="component" value="Chromosome"/>
</dbReference>
<keyword evidence="2" id="KW-0547">Nucleotide-binding</keyword>
<dbReference type="EMBL" id="CP036526">
    <property type="protein sequence ID" value="QDT08451.1"/>
    <property type="molecule type" value="Genomic_DNA"/>
</dbReference>
<dbReference type="Gene3D" id="3.40.50.300">
    <property type="entry name" value="P-loop containing nucleotide triphosphate hydrolases"/>
    <property type="match status" value="1"/>
</dbReference>
<sequence length="210" mass="23097">MIELQNIAIDAGDFSLRNLSFEVADGQYAMLMGRTGRGKTTILETICGLRKPSAGKILVDQVDVTDWSPGDRQIGYVPQDLALFPTFTVRGHIEFALRLRRWSAADIQERAAEMAEVLDITHLLDRSITGLSGGESQRVALGRALSFRPSVLLLDEPLSALDDATRNEMQELLRDVKTKTGVTTLHVTHSHEEADALADIRLTLDDGVLS</sequence>
<dbReference type="InterPro" id="IPR050093">
    <property type="entry name" value="ABC_SmlMolc_Importer"/>
</dbReference>
<dbReference type="AlphaFoldDB" id="A0A517NMT8"/>
<name>A0A517NMT8_9BACT</name>
<evidence type="ECO:0000256" key="1">
    <source>
        <dbReference type="ARBA" id="ARBA00022448"/>
    </source>
</evidence>
<accession>A0A517NMT8</accession>
<evidence type="ECO:0000313" key="6">
    <source>
        <dbReference type="Proteomes" id="UP000319817"/>
    </source>
</evidence>
<keyword evidence="1" id="KW-0813">Transport</keyword>
<protein>
    <submittedName>
        <fullName evidence="5">Sulfate/thiosulfate import ATP-binding protein CysA</fullName>
    </submittedName>
</protein>
<dbReference type="SUPFAM" id="SSF52540">
    <property type="entry name" value="P-loop containing nucleoside triphosphate hydrolases"/>
    <property type="match status" value="1"/>
</dbReference>
<evidence type="ECO:0000256" key="3">
    <source>
        <dbReference type="ARBA" id="ARBA00022840"/>
    </source>
</evidence>
<dbReference type="GO" id="GO:0016887">
    <property type="term" value="F:ATP hydrolysis activity"/>
    <property type="evidence" value="ECO:0007669"/>
    <property type="project" value="InterPro"/>
</dbReference>
<dbReference type="PANTHER" id="PTHR42781">
    <property type="entry name" value="SPERMIDINE/PUTRESCINE IMPORT ATP-BINDING PROTEIN POTA"/>
    <property type="match status" value="1"/>
</dbReference>
<evidence type="ECO:0000256" key="2">
    <source>
        <dbReference type="ARBA" id="ARBA00022741"/>
    </source>
</evidence>
<dbReference type="PROSITE" id="PS50893">
    <property type="entry name" value="ABC_TRANSPORTER_2"/>
    <property type="match status" value="1"/>
</dbReference>
<dbReference type="Pfam" id="PF00005">
    <property type="entry name" value="ABC_tran"/>
    <property type="match status" value="1"/>
</dbReference>
<keyword evidence="6" id="KW-1185">Reference proteome</keyword>
<gene>
    <name evidence="5" type="primary">cysA_1</name>
    <name evidence="5" type="ORF">K239x_03900</name>
</gene>
<dbReference type="InterPro" id="IPR027417">
    <property type="entry name" value="P-loop_NTPase"/>
</dbReference>
<evidence type="ECO:0000313" key="5">
    <source>
        <dbReference type="EMBL" id="QDT08451.1"/>
    </source>
</evidence>
<dbReference type="PANTHER" id="PTHR42781:SF4">
    <property type="entry name" value="SPERMIDINE_PUTRESCINE IMPORT ATP-BINDING PROTEIN POTA"/>
    <property type="match status" value="1"/>
</dbReference>
<dbReference type="InterPro" id="IPR003439">
    <property type="entry name" value="ABC_transporter-like_ATP-bd"/>
</dbReference>
<proteinExistence type="predicted"/>
<dbReference type="InterPro" id="IPR017871">
    <property type="entry name" value="ABC_transporter-like_CS"/>
</dbReference>
<dbReference type="RefSeq" id="WP_145415992.1">
    <property type="nucleotide sequence ID" value="NZ_CP036526.1"/>
</dbReference>
<organism evidence="5 6">
    <name type="scientific">Stieleria marina</name>
    <dbReference type="NCBI Taxonomy" id="1930275"/>
    <lineage>
        <taxon>Bacteria</taxon>
        <taxon>Pseudomonadati</taxon>
        <taxon>Planctomycetota</taxon>
        <taxon>Planctomycetia</taxon>
        <taxon>Pirellulales</taxon>
        <taxon>Pirellulaceae</taxon>
        <taxon>Stieleria</taxon>
    </lineage>
</organism>
<evidence type="ECO:0000259" key="4">
    <source>
        <dbReference type="PROSITE" id="PS50893"/>
    </source>
</evidence>
<reference evidence="5 6" key="1">
    <citation type="submission" date="2019-02" db="EMBL/GenBank/DDBJ databases">
        <title>Deep-cultivation of Planctomycetes and their phenomic and genomic characterization uncovers novel biology.</title>
        <authorList>
            <person name="Wiegand S."/>
            <person name="Jogler M."/>
            <person name="Boedeker C."/>
            <person name="Pinto D."/>
            <person name="Vollmers J."/>
            <person name="Rivas-Marin E."/>
            <person name="Kohn T."/>
            <person name="Peeters S.H."/>
            <person name="Heuer A."/>
            <person name="Rast P."/>
            <person name="Oberbeckmann S."/>
            <person name="Bunk B."/>
            <person name="Jeske O."/>
            <person name="Meyerdierks A."/>
            <person name="Storesund J.E."/>
            <person name="Kallscheuer N."/>
            <person name="Luecker S."/>
            <person name="Lage O.M."/>
            <person name="Pohl T."/>
            <person name="Merkel B.J."/>
            <person name="Hornburger P."/>
            <person name="Mueller R.-W."/>
            <person name="Bruemmer F."/>
            <person name="Labrenz M."/>
            <person name="Spormann A.M."/>
            <person name="Op den Camp H."/>
            <person name="Overmann J."/>
            <person name="Amann R."/>
            <person name="Jetten M.S.M."/>
            <person name="Mascher T."/>
            <person name="Medema M.H."/>
            <person name="Devos D.P."/>
            <person name="Kaster A.-K."/>
            <person name="Ovreas L."/>
            <person name="Rohde M."/>
            <person name="Galperin M.Y."/>
            <person name="Jogler C."/>
        </authorList>
    </citation>
    <scope>NUCLEOTIDE SEQUENCE [LARGE SCALE GENOMIC DNA]</scope>
    <source>
        <strain evidence="5 6">K23_9</strain>
    </source>
</reference>
<dbReference type="PROSITE" id="PS00211">
    <property type="entry name" value="ABC_TRANSPORTER_1"/>
    <property type="match status" value="1"/>
</dbReference>
<dbReference type="OrthoDB" id="9802264at2"/>
<feature type="domain" description="ABC transporter" evidence="4">
    <location>
        <begin position="2"/>
        <end position="210"/>
    </location>
</feature>
<dbReference type="GO" id="GO:0005524">
    <property type="term" value="F:ATP binding"/>
    <property type="evidence" value="ECO:0007669"/>
    <property type="project" value="UniProtKB-KW"/>
</dbReference>
<dbReference type="SMART" id="SM00382">
    <property type="entry name" value="AAA"/>
    <property type="match status" value="1"/>
</dbReference>
<dbReference type="InterPro" id="IPR003593">
    <property type="entry name" value="AAA+_ATPase"/>
</dbReference>
<keyword evidence="3 5" id="KW-0067">ATP-binding</keyword>